<organism evidence="3 4">
    <name type="scientific">Candidatus Bacteroides merdipullorum</name>
    <dbReference type="NCBI Taxonomy" id="2838474"/>
    <lineage>
        <taxon>Bacteria</taxon>
        <taxon>Pseudomonadati</taxon>
        <taxon>Bacteroidota</taxon>
        <taxon>Bacteroidia</taxon>
        <taxon>Bacteroidales</taxon>
        <taxon>Bacteroidaceae</taxon>
        <taxon>Bacteroides</taxon>
    </lineage>
</organism>
<dbReference type="SUPFAM" id="SSF48452">
    <property type="entry name" value="TPR-like"/>
    <property type="match status" value="1"/>
</dbReference>
<dbReference type="InterPro" id="IPR011990">
    <property type="entry name" value="TPR-like_helical_dom_sf"/>
</dbReference>
<reference evidence="3" key="2">
    <citation type="submission" date="2021-04" db="EMBL/GenBank/DDBJ databases">
        <authorList>
            <person name="Gilroy R."/>
        </authorList>
    </citation>
    <scope>NUCLEOTIDE SEQUENCE</scope>
    <source>
        <strain evidence="3">ChiHjej12B11-24981</strain>
    </source>
</reference>
<name>A0A9D2A3K7_9BACE</name>
<gene>
    <name evidence="3" type="ORF">H9819_01020</name>
</gene>
<evidence type="ECO:0000313" key="4">
    <source>
        <dbReference type="Proteomes" id="UP000824023"/>
    </source>
</evidence>
<evidence type="ECO:0000313" key="3">
    <source>
        <dbReference type="EMBL" id="HIZ00820.1"/>
    </source>
</evidence>
<sequence length="518" mass="58236">MKKKYLLYSTMCAALAMTSCQDFLDTMPDNRAEVDSADKVTALLVSAYPQNTHIVMTEMSSDNAMDNGSRYDVEDLAQEEAYLWEDITSVGNDSPQSYWDACYAAVAAANQALQAIEDMGNPASLSAQRGEALMCRAYGHFALADVFCLPYNPETASTDLGLPYSMAPETQVAPHYERGTMEELYRKINDDIEEALPLISDDLYSVPKYHFNRKAAYAFAARFNLYYKKFEKVIEYANVVLGNTATSVLRDWNAINNSPANVDTRANMYIDADEPANLLLFPVVSSWGYWGGNYYLGERYGHANAIFNNETARAAGLWGAYSNLIMSRAVVGMDTKNYIPKMGIFFEFTDKVNGIGYRRTVTVAFSTDETLLCRAEAYALQNDLANATADINAWLYTHTLNQTQCTQEEIVNFYENIDYMPTSVTDDSQRTVKKRINPQGFTVTEGAQENIIQCILHLRRLETLYEGLRWQDIKRYGIEIAHNREGMADDILTVDDPRRAIQLPADVIDAGLEANPRN</sequence>
<evidence type="ECO:0000256" key="1">
    <source>
        <dbReference type="SAM" id="SignalP"/>
    </source>
</evidence>
<dbReference type="EMBL" id="DXCK01000016">
    <property type="protein sequence ID" value="HIZ00820.1"/>
    <property type="molecule type" value="Genomic_DNA"/>
</dbReference>
<feature type="signal peptide" evidence="1">
    <location>
        <begin position="1"/>
        <end position="24"/>
    </location>
</feature>
<dbReference type="Proteomes" id="UP000824023">
    <property type="component" value="Unassembled WGS sequence"/>
</dbReference>
<dbReference type="AlphaFoldDB" id="A0A9D2A3K7"/>
<reference evidence="3" key="1">
    <citation type="journal article" date="2021" name="PeerJ">
        <title>Extensive microbial diversity within the chicken gut microbiome revealed by metagenomics and culture.</title>
        <authorList>
            <person name="Gilroy R."/>
            <person name="Ravi A."/>
            <person name="Getino M."/>
            <person name="Pursley I."/>
            <person name="Horton D.L."/>
            <person name="Alikhan N.F."/>
            <person name="Baker D."/>
            <person name="Gharbi K."/>
            <person name="Hall N."/>
            <person name="Watson M."/>
            <person name="Adriaenssens E.M."/>
            <person name="Foster-Nyarko E."/>
            <person name="Jarju S."/>
            <person name="Secka A."/>
            <person name="Antonio M."/>
            <person name="Oren A."/>
            <person name="Chaudhuri R.R."/>
            <person name="La Ragione R."/>
            <person name="Hildebrand F."/>
            <person name="Pallen M.J."/>
        </authorList>
    </citation>
    <scope>NUCLEOTIDE SEQUENCE</scope>
    <source>
        <strain evidence="3">ChiHjej12B11-24981</strain>
    </source>
</reference>
<evidence type="ECO:0000259" key="2">
    <source>
        <dbReference type="Pfam" id="PF14322"/>
    </source>
</evidence>
<accession>A0A9D2A3K7</accession>
<dbReference type="PROSITE" id="PS51257">
    <property type="entry name" value="PROKAR_LIPOPROTEIN"/>
    <property type="match status" value="1"/>
</dbReference>
<proteinExistence type="predicted"/>
<comment type="caution">
    <text evidence="3">The sequence shown here is derived from an EMBL/GenBank/DDBJ whole genome shotgun (WGS) entry which is preliminary data.</text>
</comment>
<protein>
    <submittedName>
        <fullName evidence="3">RagB/SusD family nutrient uptake outer membrane protein</fullName>
    </submittedName>
</protein>
<feature type="domain" description="SusD-like N-terminal" evidence="2">
    <location>
        <begin position="22"/>
        <end position="225"/>
    </location>
</feature>
<dbReference type="Pfam" id="PF14322">
    <property type="entry name" value="SusD-like_3"/>
    <property type="match status" value="1"/>
</dbReference>
<dbReference type="Gene3D" id="1.25.40.390">
    <property type="match status" value="1"/>
</dbReference>
<feature type="chain" id="PRO_5039725189" evidence="1">
    <location>
        <begin position="25"/>
        <end position="518"/>
    </location>
</feature>
<dbReference type="InterPro" id="IPR033985">
    <property type="entry name" value="SusD-like_N"/>
</dbReference>
<keyword evidence="1" id="KW-0732">Signal</keyword>